<dbReference type="GO" id="GO:0005737">
    <property type="term" value="C:cytoplasm"/>
    <property type="evidence" value="ECO:0007669"/>
    <property type="project" value="TreeGrafter"/>
</dbReference>
<gene>
    <name evidence="6" type="ORF">IFM89_009287</name>
</gene>
<evidence type="ECO:0000256" key="4">
    <source>
        <dbReference type="ARBA" id="ARBA00023239"/>
    </source>
</evidence>
<comment type="similarity">
    <text evidence="2">Belongs to the Orn/Lys/Arg decarboxylase class-II family.</text>
</comment>
<dbReference type="PANTHER" id="PTHR11482:SF6">
    <property type="entry name" value="ORNITHINE DECARBOXYLASE 1-RELATED"/>
    <property type="match status" value="1"/>
</dbReference>
<dbReference type="PROSITE" id="PS00879">
    <property type="entry name" value="ODR_DC_2_2"/>
    <property type="match status" value="1"/>
</dbReference>
<evidence type="ECO:0000256" key="1">
    <source>
        <dbReference type="ARBA" id="ARBA00001933"/>
    </source>
</evidence>
<proteinExistence type="inferred from homology"/>
<name>A0A835I283_9MAGN</name>
<evidence type="ECO:0000313" key="6">
    <source>
        <dbReference type="EMBL" id="KAF9608352.1"/>
    </source>
</evidence>
<accession>A0A835I283</accession>
<dbReference type="Gene3D" id="3.20.20.10">
    <property type="entry name" value="Alanine racemase"/>
    <property type="match status" value="1"/>
</dbReference>
<dbReference type="Proteomes" id="UP000631114">
    <property type="component" value="Unassembled WGS sequence"/>
</dbReference>
<reference evidence="6 7" key="1">
    <citation type="submission" date="2020-10" db="EMBL/GenBank/DDBJ databases">
        <title>The Coptis chinensis genome and diversification of protoberbering-type alkaloids.</title>
        <authorList>
            <person name="Wang B."/>
            <person name="Shu S."/>
            <person name="Song C."/>
            <person name="Liu Y."/>
        </authorList>
    </citation>
    <scope>NUCLEOTIDE SEQUENCE [LARGE SCALE GENOMIC DNA]</scope>
    <source>
        <strain evidence="6">HL-2020</strain>
        <tissue evidence="6">Leaf</tissue>
    </source>
</reference>
<evidence type="ECO:0000313" key="7">
    <source>
        <dbReference type="Proteomes" id="UP000631114"/>
    </source>
</evidence>
<dbReference type="InterPro" id="IPR022657">
    <property type="entry name" value="De-COase2_CS"/>
</dbReference>
<comment type="cofactor">
    <cofactor evidence="1">
        <name>pyridoxal 5'-phosphate</name>
        <dbReference type="ChEBI" id="CHEBI:597326"/>
    </cofactor>
</comment>
<feature type="domain" description="Orn/DAP/Arg decarboxylase 2 N-terminal" evidence="5">
    <location>
        <begin position="35"/>
        <end position="109"/>
    </location>
</feature>
<keyword evidence="4" id="KW-0456">Lyase</keyword>
<sequence>MDRQILLRRHHLQASKVKDPFYVLDLGILVSLMEKWTRVPFPLSVPFIFVKCNPEHAFLGALSGSRAGFDCASSAEIEAVLALGVSPDRIVYANPCKREAHIGYAAKRRAPDDGGARCLLVLSAGHCTKRLLHFFKQLMPPRPVVSRSLFPCGRWSHTLTRAYSGAIAALPRRCLTQLTRLGMPHMHILNIGGGFGVGHQYEDLCDPPLQLLSGLLR</sequence>
<comment type="caution">
    <text evidence="6">The sequence shown here is derived from an EMBL/GenBank/DDBJ whole genome shotgun (WGS) entry which is preliminary data.</text>
</comment>
<evidence type="ECO:0000259" key="5">
    <source>
        <dbReference type="Pfam" id="PF02784"/>
    </source>
</evidence>
<dbReference type="OrthoDB" id="5034579at2759"/>
<dbReference type="EMBL" id="JADFTS010000004">
    <property type="protein sequence ID" value="KAF9608352.1"/>
    <property type="molecule type" value="Genomic_DNA"/>
</dbReference>
<dbReference type="SUPFAM" id="SSF51419">
    <property type="entry name" value="PLP-binding barrel"/>
    <property type="match status" value="1"/>
</dbReference>
<protein>
    <recommendedName>
        <fullName evidence="5">Orn/DAP/Arg decarboxylase 2 N-terminal domain-containing protein</fullName>
    </recommendedName>
</protein>
<keyword evidence="3" id="KW-0663">Pyridoxal phosphate</keyword>
<organism evidence="6 7">
    <name type="scientific">Coptis chinensis</name>
    <dbReference type="NCBI Taxonomy" id="261450"/>
    <lineage>
        <taxon>Eukaryota</taxon>
        <taxon>Viridiplantae</taxon>
        <taxon>Streptophyta</taxon>
        <taxon>Embryophyta</taxon>
        <taxon>Tracheophyta</taxon>
        <taxon>Spermatophyta</taxon>
        <taxon>Magnoliopsida</taxon>
        <taxon>Ranunculales</taxon>
        <taxon>Ranunculaceae</taxon>
        <taxon>Coptidoideae</taxon>
        <taxon>Coptis</taxon>
    </lineage>
</organism>
<dbReference type="Pfam" id="PF02784">
    <property type="entry name" value="Orn_Arg_deC_N"/>
    <property type="match status" value="1"/>
</dbReference>
<evidence type="ECO:0000256" key="2">
    <source>
        <dbReference type="ARBA" id="ARBA00008872"/>
    </source>
</evidence>
<evidence type="ECO:0000256" key="3">
    <source>
        <dbReference type="ARBA" id="ARBA00022898"/>
    </source>
</evidence>
<dbReference type="GO" id="GO:0004586">
    <property type="term" value="F:ornithine decarboxylase activity"/>
    <property type="evidence" value="ECO:0007669"/>
    <property type="project" value="TreeGrafter"/>
</dbReference>
<dbReference type="InterPro" id="IPR029066">
    <property type="entry name" value="PLP-binding_barrel"/>
</dbReference>
<dbReference type="PRINTS" id="PR01182">
    <property type="entry name" value="ORNDCRBXLASE"/>
</dbReference>
<dbReference type="InterPro" id="IPR022644">
    <property type="entry name" value="De-COase2_N"/>
</dbReference>
<keyword evidence="7" id="KW-1185">Reference proteome</keyword>
<dbReference type="InterPro" id="IPR002433">
    <property type="entry name" value="Orn_de-COase"/>
</dbReference>
<dbReference type="GO" id="GO:0033387">
    <property type="term" value="P:putrescine biosynthetic process from arginine, via ornithine"/>
    <property type="evidence" value="ECO:0007669"/>
    <property type="project" value="TreeGrafter"/>
</dbReference>
<dbReference type="AlphaFoldDB" id="A0A835I283"/>
<dbReference type="PANTHER" id="PTHR11482">
    <property type="entry name" value="ARGININE/DIAMINOPIMELATE/ORNITHINE DECARBOXYLASE"/>
    <property type="match status" value="1"/>
</dbReference>